<feature type="compositionally biased region" description="Polar residues" evidence="1">
    <location>
        <begin position="1771"/>
        <end position="1780"/>
    </location>
</feature>
<feature type="compositionally biased region" description="Polar residues" evidence="1">
    <location>
        <begin position="2302"/>
        <end position="2313"/>
    </location>
</feature>
<feature type="compositionally biased region" description="Low complexity" evidence="1">
    <location>
        <begin position="3184"/>
        <end position="3195"/>
    </location>
</feature>
<feature type="compositionally biased region" description="Acidic residues" evidence="1">
    <location>
        <begin position="1781"/>
        <end position="1793"/>
    </location>
</feature>
<proteinExistence type="predicted"/>
<feature type="compositionally biased region" description="Low complexity" evidence="1">
    <location>
        <begin position="1267"/>
        <end position="1281"/>
    </location>
</feature>
<feature type="region of interest" description="Disordered" evidence="1">
    <location>
        <begin position="1636"/>
        <end position="1663"/>
    </location>
</feature>
<feature type="compositionally biased region" description="Low complexity" evidence="1">
    <location>
        <begin position="1321"/>
        <end position="1332"/>
    </location>
</feature>
<feature type="compositionally biased region" description="Polar residues" evidence="1">
    <location>
        <begin position="1641"/>
        <end position="1659"/>
    </location>
</feature>
<feature type="compositionally biased region" description="Polar residues" evidence="1">
    <location>
        <begin position="1240"/>
        <end position="1250"/>
    </location>
</feature>
<feature type="compositionally biased region" description="Polar residues" evidence="1">
    <location>
        <begin position="1129"/>
        <end position="1145"/>
    </location>
</feature>
<feature type="region of interest" description="Disordered" evidence="1">
    <location>
        <begin position="3558"/>
        <end position="3589"/>
    </location>
</feature>
<reference evidence="2" key="2">
    <citation type="submission" date="2015-10" db="EMBL/GenBank/DDBJ databases">
        <authorList>
            <person name="Gilbert D.G."/>
        </authorList>
    </citation>
    <scope>NUCLEOTIDE SEQUENCE</scope>
</reference>
<evidence type="ECO:0000256" key="1">
    <source>
        <dbReference type="SAM" id="MobiDB-lite"/>
    </source>
</evidence>
<dbReference type="PANTHER" id="PTHR14918:SF3">
    <property type="entry name" value="KICSTOR COMPLEX PROTEIN SZT2"/>
    <property type="match status" value="1"/>
</dbReference>
<accession>A0A0P4Z259</accession>
<feature type="compositionally biased region" description="Low complexity" evidence="1">
    <location>
        <begin position="3275"/>
        <end position="3286"/>
    </location>
</feature>
<feature type="region of interest" description="Disordered" evidence="1">
    <location>
        <begin position="2002"/>
        <end position="2072"/>
    </location>
</feature>
<feature type="region of interest" description="Disordered" evidence="1">
    <location>
        <begin position="1418"/>
        <end position="1453"/>
    </location>
</feature>
<name>A0A0P4Z259_9CRUS</name>
<feature type="region of interest" description="Disordered" evidence="1">
    <location>
        <begin position="3259"/>
        <end position="3289"/>
    </location>
</feature>
<feature type="region of interest" description="Disordered" evidence="1">
    <location>
        <begin position="3171"/>
        <end position="3209"/>
    </location>
</feature>
<dbReference type="InterPro" id="IPR033228">
    <property type="entry name" value="SZT2"/>
</dbReference>
<feature type="region of interest" description="Disordered" evidence="1">
    <location>
        <begin position="1235"/>
        <end position="1360"/>
    </location>
</feature>
<feature type="compositionally biased region" description="Acidic residues" evidence="1">
    <location>
        <begin position="1425"/>
        <end position="1440"/>
    </location>
</feature>
<dbReference type="EMBL" id="GDIP01220510">
    <property type="protein sequence ID" value="JAJ02892.1"/>
    <property type="molecule type" value="Transcribed_RNA"/>
</dbReference>
<feature type="compositionally biased region" description="Polar residues" evidence="1">
    <location>
        <begin position="3563"/>
        <end position="3572"/>
    </location>
</feature>
<feature type="region of interest" description="Disordered" evidence="1">
    <location>
        <begin position="2299"/>
        <end position="2343"/>
    </location>
</feature>
<dbReference type="EMBL" id="GDIP01220509">
    <property type="protein sequence ID" value="JAJ02893.1"/>
    <property type="molecule type" value="Transcribed_RNA"/>
</dbReference>
<feature type="region of interest" description="Disordered" evidence="1">
    <location>
        <begin position="1770"/>
        <end position="1793"/>
    </location>
</feature>
<reference evidence="2" key="1">
    <citation type="submission" date="2015-10" db="EMBL/GenBank/DDBJ databases">
        <title>Daphnia magna gene sets from two clonal populations assembled and annotated with EvidentialGene.</title>
        <authorList>
            <person name="Gilbert D."/>
            <person name="Podicheti R."/>
            <person name="Orsini L."/>
            <person name="Colbourne J."/>
            <person name="Pfrender M."/>
        </authorList>
    </citation>
    <scope>NUCLEOTIDE SEQUENCE</scope>
</reference>
<organism evidence="2">
    <name type="scientific">Daphnia magna</name>
    <dbReference type="NCBI Taxonomy" id="35525"/>
    <lineage>
        <taxon>Eukaryota</taxon>
        <taxon>Metazoa</taxon>
        <taxon>Ecdysozoa</taxon>
        <taxon>Arthropoda</taxon>
        <taxon>Crustacea</taxon>
        <taxon>Branchiopoda</taxon>
        <taxon>Diplostraca</taxon>
        <taxon>Cladocera</taxon>
        <taxon>Anomopoda</taxon>
        <taxon>Daphniidae</taxon>
        <taxon>Daphnia</taxon>
    </lineage>
</organism>
<feature type="region of interest" description="Disordered" evidence="1">
    <location>
        <begin position="972"/>
        <end position="1004"/>
    </location>
</feature>
<dbReference type="GO" id="GO:0005777">
    <property type="term" value="C:peroxisome"/>
    <property type="evidence" value="ECO:0007669"/>
    <property type="project" value="InterPro"/>
</dbReference>
<feature type="compositionally biased region" description="Basic and acidic residues" evidence="1">
    <location>
        <begin position="1251"/>
        <end position="1262"/>
    </location>
</feature>
<feature type="region of interest" description="Disordered" evidence="1">
    <location>
        <begin position="1126"/>
        <end position="1155"/>
    </location>
</feature>
<feature type="compositionally biased region" description="Polar residues" evidence="1">
    <location>
        <begin position="989"/>
        <end position="1000"/>
    </location>
</feature>
<evidence type="ECO:0000313" key="2">
    <source>
        <dbReference type="EMBL" id="JAJ02892.1"/>
    </source>
</evidence>
<dbReference type="PANTHER" id="PTHR14918">
    <property type="entry name" value="KICSTOR COMPLEX PROTEIN SZT2"/>
    <property type="match status" value="1"/>
</dbReference>
<protein>
    <submittedName>
        <fullName evidence="2">Protein SZT2</fullName>
    </submittedName>
</protein>
<sequence length="3854" mass="430698">MGSENEETMELEAEHLFLLMKKDYRISRNARAEWYFNHLNHTVQIPKADKVENFKGEIEIVSAIPQETPIEWDWDTSHLYQYVISLSTVVTFLSHTYRLVLCLDLSPSAATVDCVEGVTLLDEILTSFKNCVQGLARPFIVPGSQLLFCPKIYVTVIAHTPFLVSKGQQVLVAGWLLQQDNVNAFVDLVQFKLSSIEVRLSCWTNFVEEQRDAHLADAERIVGGLFETVSDRTTNSSCSTISIATPEVSFISILRYGMLALELLPEKSSAGIIIFTDGVFGTTDAGWSEALLSQLRHNTIACSFVQVGSRTCHPASSEGFLPNNDLMEFVASTTFGTCLSGAPHVDGGYDYQMNVYHQYFLTWGFEKYLLRPTQTVKDTKIWNLSNRCFESSAIHRVKKKVSEYPVNCSLHSVLSCRCSLHSVLSCRLREGFTIKEVHLDDDVVEVHLALPWRPSIQVEYSIRGQWPITQGTVRCGISVQGPYDFLHDVTCKKIQSLCSRYRQLVVQSYWALVKNLSETDQLLVHLHSFSSNPAFYTVPEAIKSGVPLFYLPPNESSLVNASSDLSYPHFDAFWKPICVLDIGYWQRWLHCHRIGILLQHDRPLPKHLHLPSTSGRYHSIQCRQAATALNAALRDFTSFVLLENHSYIGLVCTDSEKPVSFYLVRLTHKPPCVILRIAFLGGTAGSIRQKVVADLKNAVQSLNFPQRSLPQDFSKTIAAIPCCKVLQKPAEKILLRYEKMPVDFFQVVPHDPFVGQNNNIQMKRPSASPGTQWSTLSHYLHHRRWIWCIQGSPGLALSLNSVARILSIITKMRLQEGFSFAHSSSGIFTFLLEVDMERQHGQLLPGSTDDESQDQAQNCSCVVQYVLFPPHRTGSFGLKDSEDEATEESDILDSSDAQLEIVTECWVEPQAGIVGDSPDERGFFQGLDYHALAESFHPMDLDCISSLVTFEHLNLMCRQADRVGVTCEQEKSVPSSPAIPGRRDVLSPLTGNGSSYNFTPPSGWDRRTEEALKDDTVSCVPFCFQLPRLLPKCSRAKLLFSTFVQEFKAPIRYIPNPADTVNELLFDLLTRQLSQLGLREVILQEGDCRQLLENLNLQAAADCPHKEEDFPNNSVDADTEVESFATAREANSTPRSPRDINISNPPSRPSLLTPLNISYRSGINSHDDRAESAANKNEPLTPMWRCFVKSVSSSHILLVLLPASFQDLKLLMLNEEHLQMPRSAHLTKVKPDFIPHAEPYSNNDGSVESKSTNEEVAKHMTTDDDQMTSCSQSQSTSQPCSLGPTRTNSFAGQQRPRLASHSSVQAARIRAGSLDTAPLPHGQQQQSHPQQFQHHHVHASCSVGSADRRHNSKTSSSLFGSGASYFRPVTSLPSFSSPVRSAPVHASLSLPVYVFDCPLTNLVSQLLSRGANPKVTIYRDHTFPNDEDISASTGEEEANEEDRQAESQSIPEDPVSAGSINILSQYCAVVEALYCKCLGQALFTSLQLGRQIHSRDVDAAMNLCKETLLEIDITAFLQNICGHLKDFKMKAGLEILRQRKQSSSSGEPLVEDDAKWDFPLSLLRLHQPCANLKHLHKLIRTRFQEILCLSFKPVPSLFDYYFYCPPDHPLSPAPDGGLAIHDLSIGHDDTELVEFRRSSDTDNSVSQTCSVTGGRSDSASEPIDDVEWEEDGEDETEATSVPLFLHLTATVRSKKNVTSQSLNALPTCLGDLMTSISGSSAVLDLKGLKITLDFLCLTFRSDLEDLVPGPHNQRTTSFCSSSSGILDANNPCPTLTSQSELSEDEDGLPMDEDDRTESISRQLLHIPEGQRRRIKAALADIEWMLRDEIVAFMLDSFPITEATLAAVVQHVQSSPHRPSCRRKNVPLHFVLNPQESSRRFLVEFTKLPIQGHLLREEGSFYYLTENTCQAKFQGSLDPPLGSSRYRKTDADLTSEASASRSLVAQTSTDSCATAGLGVEEQPGEGEADRIDYQMENTVGESESEATKDAAVMMDSTITLVSNGEGDAVGEPEASDVRPDDVQSDSLFKKTSKRRFESGTTSIPGTRHSDSSSVVDSIRNTEDGYEGGSSNSEDEFEWLKELDMEKPKMPPFWLVLKVNEEAVVTYFHCRFELARPEEIQQWKQIHEDLINSITALGKLINQQMLLKDLHDTRSCNGLLEPETNDDIWHQDDLAHIKPTCHRINSDHLHTYGSQEQPGYLEATLKLQPGSFQCRQVWETHFPLHPRLKTGPGKLGSSKGVQQLRIVLNAFSVNNRNNMFVYQENSGNVFYLRLNESSCVSHRNPSDSVSISRYNADEADGASYSCSRRSSNWNVSDRGGLDEDSIDSQRRSGSFSERDSVGGDQMSLGSVSLNRSLHYQSQQHLLRKEDCIQLKVHGITEAGPAIKIDLVRVLQNKLDDAVLEVLHSLLSRNPACKLTSDDVHFIQKPNEPPHIILQSTVQACALPYLPALAYYLRQNLLDSVVYTPKYMDNFVGHHFQDYSPFFPAPTSDVYLYNRPQASGNRGIACIAFALVDGVGNPVSQLEWPRPATAVKMDGGIGPSSLSEFEEFIRADLCVKATDRKGPGPMAAMEFRIWERGHVNEDTLREKLELAIQHALWDVVLEYRLLPFPLCAVTDQNGVLVPQNLGDGLPCSEPTTPVRRKWQLIQPIVHEEDIPVDPRSRSVSFSGLPPNRSCVASGTTNPLATSSAIDPKWKVRHTSGTSSISIERPLSPVTSIQLRSSGPISPVERFCERSVSTSSVTSSLTTGTLPELDKLELGERGVLHPVYSKLLEKWFNLGLQKNVASIKFQKASLLAPLTVPTLLKAVNHICSSSVTPELSMKIFSSSEPGAPYVPYLPASRCPKQGSVDRSVLDKTHILIGRNMAQWKESLSGEINLSDSTQQENNGQVALKVQRAHQRFVSYVHDSPVNPCPEAVRLVQSQSGNFGSDVDKANTSGDHSSVVSLLIPRQRLLWATVSRDQEWTMWLYNFNKDNYESLTKQCHNLVQWHNARWALLSSIVAQKLGLFHNQQCSGRTHAHQTIRHNPFLVLSEMEALVKLHVPPASRDYNVSTTRKPSQSSLPHFAYLETYRDSKPNRLLSNTPYGNQGDLVTRHGQQWIEKRYSERREEMQRLLVLCPARSSGNNILVTEDIIQLFKQVARIIHYCFTPLLFLPKWRIQVARTRDPNMATASLTSEFRPRHESGNSVNSGRNSPSNSPPRQPRRPTDDHWHQSLCSAYLQEYVQYLHTLGFLQMEIKPLATKRGPKSALKSQRIVGEEAGRVRHVSHPTRVNGGPSPSSPSSTSSSDANTLYFHKSHQGGILVCEVAIQEPFFYTKVYALEMSRLLHVGMGGAFPNVGHIASAQAHYTDRFLNECDHIKVLLHLHSFTYDFHLRSLNSFVSGRQYLLKPGFHLVSFLDDFTKYYNKAPNFARNQVVSNSLTLKDPATTGEQLFNYLLTRERRYGFQVLRMASSSNSDNDKVTTEFVLAKQWSFKTIQREYGDLRHADDYDVTLLVSHESVVEDPMTIFIKFYVIMTSKREYYPRLLVEKKPGKFRTVSTATPVKAASAPPLETVDRVAEDSDATASSTQDVQQMPAPGNGQGKISKSDADLQLADKERNTPTPELLSVSNPEVSFIQRKGSIMVNAALPEENRTSPAGPAVVAAAAAAFIRQEVINYLGYYTKHEQDMQSMMSEQAKKAEDLIRAIVNQAKVHCRRDTLWQRLQQSPASSSTNLTYLEFRELLTLSHTEPISSGEPQLVPLLAQPVSWYQGLAKLLLSRYPENHRHYSSADGKIQYVIVLNQRLPGTAMMLSCDVHADKAELSSLCQEIPSTEMEVSTVFSMDNGFHSRPMIMQGFIEDFVNLCAFHIWSGLLG</sequence>